<keyword evidence="2" id="KW-0378">Hydrolase</keyword>
<dbReference type="GO" id="GO:0016787">
    <property type="term" value="F:hydrolase activity"/>
    <property type="evidence" value="ECO:0007669"/>
    <property type="project" value="UniProtKB-KW"/>
</dbReference>
<gene>
    <name evidence="2" type="ORF">LJ655_29210</name>
</gene>
<dbReference type="InterPro" id="IPR008928">
    <property type="entry name" value="6-hairpin_glycosidase_sf"/>
</dbReference>
<name>A0ABS8KM85_9BURK</name>
<dbReference type="Pfam" id="PF00723">
    <property type="entry name" value="Glyco_hydro_15"/>
    <property type="match status" value="1"/>
</dbReference>
<reference evidence="2 3" key="1">
    <citation type="submission" date="2021-11" db="EMBL/GenBank/DDBJ databases">
        <authorList>
            <person name="Oh E.-T."/>
            <person name="Kim S.-B."/>
        </authorList>
    </citation>
    <scope>NUCLEOTIDE SEQUENCE [LARGE SCALE GENOMIC DNA]</scope>
    <source>
        <strain evidence="2 3">MMS20-SJTN17</strain>
    </source>
</reference>
<dbReference type="EMBL" id="JAJITC010000029">
    <property type="protein sequence ID" value="MCC8405883.1"/>
    <property type="molecule type" value="Genomic_DNA"/>
</dbReference>
<accession>A0ABS8KM85</accession>
<protein>
    <submittedName>
        <fullName evidence="2">Glycoside hydrolase family 15 protein</fullName>
    </submittedName>
</protein>
<dbReference type="PANTHER" id="PTHR31616">
    <property type="entry name" value="TREHALASE"/>
    <property type="match status" value="1"/>
</dbReference>
<dbReference type="PANTHER" id="PTHR31616:SF0">
    <property type="entry name" value="GLUCAN 1,4-ALPHA-GLUCOSIDASE"/>
    <property type="match status" value="1"/>
</dbReference>
<evidence type="ECO:0000313" key="2">
    <source>
        <dbReference type="EMBL" id="MCC8405883.1"/>
    </source>
</evidence>
<comment type="caution">
    <text evidence="2">The sequence shown here is derived from an EMBL/GenBank/DDBJ whole genome shotgun (WGS) entry which is preliminary data.</text>
</comment>
<evidence type="ECO:0000313" key="3">
    <source>
        <dbReference type="Proteomes" id="UP001430614"/>
    </source>
</evidence>
<organism evidence="2 3">
    <name type="scientific">Paraburkholderia translucens</name>
    <dbReference type="NCBI Taxonomy" id="2886945"/>
    <lineage>
        <taxon>Bacteria</taxon>
        <taxon>Pseudomonadati</taxon>
        <taxon>Pseudomonadota</taxon>
        <taxon>Betaproteobacteria</taxon>
        <taxon>Burkholderiales</taxon>
        <taxon>Burkholderiaceae</taxon>
        <taxon>Paraburkholderia</taxon>
    </lineage>
</organism>
<dbReference type="InterPro" id="IPR012341">
    <property type="entry name" value="6hp_glycosidase-like_sf"/>
</dbReference>
<evidence type="ECO:0000259" key="1">
    <source>
        <dbReference type="Pfam" id="PF00723"/>
    </source>
</evidence>
<dbReference type="Proteomes" id="UP001430614">
    <property type="component" value="Unassembled WGS sequence"/>
</dbReference>
<proteinExistence type="predicted"/>
<dbReference type="SUPFAM" id="SSF48208">
    <property type="entry name" value="Six-hairpin glycosidases"/>
    <property type="match status" value="1"/>
</dbReference>
<sequence>MAWRDWLVRAVAGHPSDMQIVYAVDGSRHIAEWICDWLPGYEGATPVRFGNLAVSQSQHDIYGEVMNALYVARRHGLPPDDDVWELERRMADHVGRIWREPDNGLWELRREPRHYTLSKAMCWVALDRAIRCARDFGEASRVAHWKHLAARLHRDICQRGFNRALNCFTQSYGSDQIDASLLLLPLFGFLPVDDPRIAATVDAIERNLMKDGLVRRYRSELPEGAFLACSLWLVQIRKMQGRDDTARELFDRVVALRNDVGLLAEEYDTSLNRQCGNFPLTLSHVALIGAAHALDDVDYLALHR</sequence>
<keyword evidence="3" id="KW-1185">Reference proteome</keyword>
<dbReference type="InterPro" id="IPR011613">
    <property type="entry name" value="GH15-like"/>
</dbReference>
<dbReference type="RefSeq" id="WP_230564634.1">
    <property type="nucleotide sequence ID" value="NZ_JAJITC010000029.1"/>
</dbReference>
<feature type="domain" description="GH15-like" evidence="1">
    <location>
        <begin position="2"/>
        <end position="291"/>
    </location>
</feature>
<dbReference type="Gene3D" id="1.50.10.10">
    <property type="match status" value="1"/>
</dbReference>